<gene>
    <name evidence="1" type="ORF">PCAR00345_LOCUS18398</name>
</gene>
<dbReference type="AlphaFoldDB" id="A0A7S4F0R2"/>
<evidence type="ECO:0000313" key="1">
    <source>
        <dbReference type="EMBL" id="CAE0765786.1"/>
    </source>
</evidence>
<accession>A0A7S4F0R2</accession>
<organism evidence="1">
    <name type="scientific">Chrysotila carterae</name>
    <name type="common">Marine alga</name>
    <name type="synonym">Syracosphaera carterae</name>
    <dbReference type="NCBI Taxonomy" id="13221"/>
    <lineage>
        <taxon>Eukaryota</taxon>
        <taxon>Haptista</taxon>
        <taxon>Haptophyta</taxon>
        <taxon>Prymnesiophyceae</taxon>
        <taxon>Isochrysidales</taxon>
        <taxon>Isochrysidaceae</taxon>
        <taxon>Chrysotila</taxon>
    </lineage>
</organism>
<sequence length="167" mass="18233">MLFPMAEVCLHCERARQCSSPMRVHIPAFCRLCVPACVCTCLSAGCHRDLKTQGQMKIVAKYLGTSPHTAIDVARVGAITSGGFDCRWRSIPANITPENRILVGLAKHKLTSLAMRAECETNSDRKLSHIYAKIHGFQVDPYKDKASGPLLASSTARLLQQPVAVAE</sequence>
<protein>
    <submittedName>
        <fullName evidence="1">Uncharacterized protein</fullName>
    </submittedName>
</protein>
<dbReference type="EMBL" id="HBIZ01028933">
    <property type="protein sequence ID" value="CAE0765786.1"/>
    <property type="molecule type" value="Transcribed_RNA"/>
</dbReference>
<reference evidence="1" key="1">
    <citation type="submission" date="2021-01" db="EMBL/GenBank/DDBJ databases">
        <authorList>
            <person name="Corre E."/>
            <person name="Pelletier E."/>
            <person name="Niang G."/>
            <person name="Scheremetjew M."/>
            <person name="Finn R."/>
            <person name="Kale V."/>
            <person name="Holt S."/>
            <person name="Cochrane G."/>
            <person name="Meng A."/>
            <person name="Brown T."/>
            <person name="Cohen L."/>
        </authorList>
    </citation>
    <scope>NUCLEOTIDE SEQUENCE</scope>
    <source>
        <strain evidence="1">CCMP645</strain>
    </source>
</reference>
<name>A0A7S4F0R2_CHRCT</name>
<proteinExistence type="predicted"/>